<keyword evidence="2" id="KW-1185">Reference proteome</keyword>
<evidence type="ECO:0000313" key="1">
    <source>
        <dbReference type="EMBL" id="MBL6082377.1"/>
    </source>
</evidence>
<proteinExistence type="predicted"/>
<comment type="caution">
    <text evidence="1">The sequence shown here is derived from an EMBL/GenBank/DDBJ whole genome shotgun (WGS) entry which is preliminary data.</text>
</comment>
<evidence type="ECO:0000313" key="2">
    <source>
        <dbReference type="Proteomes" id="UP000660885"/>
    </source>
</evidence>
<dbReference type="SUPFAM" id="SSF46955">
    <property type="entry name" value="Putative DNA-binding domain"/>
    <property type="match status" value="1"/>
</dbReference>
<gene>
    <name evidence="1" type="ORF">JMJ56_30875</name>
</gene>
<dbReference type="Proteomes" id="UP000660885">
    <property type="component" value="Unassembled WGS sequence"/>
</dbReference>
<accession>A0ABS1UCG5</accession>
<sequence length="88" mass="10479">MKQQVRQHPRDPSRVAFDTTRHLTQVELARRWRASHRTLERYRYEKKGPPYLKIGGRVLYRLEDIEVFEAEQLHGPAAFDPWPGYGDC</sequence>
<reference evidence="1 2" key="1">
    <citation type="submission" date="2021-01" db="EMBL/GenBank/DDBJ databases">
        <title>Belnapia mucosa sp. nov. and Belnapia arida sp. nov., isolated from the Tabernas Desert (Almeria, Spain).</title>
        <authorList>
            <person name="Molina-Menor E."/>
            <person name="Vidal-Verdu A."/>
            <person name="Calonge A."/>
            <person name="Satari L."/>
            <person name="Pereto J."/>
            <person name="Porcar M."/>
        </authorList>
    </citation>
    <scope>NUCLEOTIDE SEQUENCE [LARGE SCALE GENOMIC DNA]</scope>
    <source>
        <strain evidence="1 2">T18</strain>
    </source>
</reference>
<organism evidence="1 2">
    <name type="scientific">Belnapia arida</name>
    <dbReference type="NCBI Taxonomy" id="2804533"/>
    <lineage>
        <taxon>Bacteria</taxon>
        <taxon>Pseudomonadati</taxon>
        <taxon>Pseudomonadota</taxon>
        <taxon>Alphaproteobacteria</taxon>
        <taxon>Acetobacterales</taxon>
        <taxon>Roseomonadaceae</taxon>
        <taxon>Belnapia</taxon>
    </lineage>
</organism>
<dbReference type="InterPro" id="IPR009061">
    <property type="entry name" value="DNA-bd_dom_put_sf"/>
</dbReference>
<dbReference type="EMBL" id="JAETWB010000064">
    <property type="protein sequence ID" value="MBL6082377.1"/>
    <property type="molecule type" value="Genomic_DNA"/>
</dbReference>
<dbReference type="RefSeq" id="WP_202835615.1">
    <property type="nucleotide sequence ID" value="NZ_JAETWB010000064.1"/>
</dbReference>
<protein>
    <submittedName>
        <fullName evidence="1">Helix-turn-helix domain-containing protein</fullName>
    </submittedName>
</protein>
<name>A0ABS1UCG5_9PROT</name>